<comment type="function">
    <text evidence="5">Phosphodiesterase responsible for the U6 snRNA 3' end processing. Acts as an exoribonuclease (RNase) responsible for trimming the poly(U) tract of the last nucleotides in the pre-U6 snRNA molecule, leading to the formation of mature U6 snRNA.</text>
</comment>
<dbReference type="OrthoDB" id="49151at2759"/>
<feature type="compositionally biased region" description="Low complexity" evidence="6">
    <location>
        <begin position="7"/>
        <end position="20"/>
    </location>
</feature>
<organism evidence="7 8">
    <name type="scientific">Hirsutella minnesotensis 3608</name>
    <dbReference type="NCBI Taxonomy" id="1043627"/>
    <lineage>
        <taxon>Eukaryota</taxon>
        <taxon>Fungi</taxon>
        <taxon>Dikarya</taxon>
        <taxon>Ascomycota</taxon>
        <taxon>Pezizomycotina</taxon>
        <taxon>Sordariomycetes</taxon>
        <taxon>Hypocreomycetidae</taxon>
        <taxon>Hypocreales</taxon>
        <taxon>Ophiocordycipitaceae</taxon>
        <taxon>Hirsutella</taxon>
    </lineage>
</organism>
<keyword evidence="2 5" id="KW-0378">Hydrolase</keyword>
<evidence type="ECO:0000256" key="6">
    <source>
        <dbReference type="SAM" id="MobiDB-lite"/>
    </source>
</evidence>
<keyword evidence="1 5" id="KW-0540">Nuclease</keyword>
<proteinExistence type="inferred from homology"/>
<feature type="region of interest" description="Disordered" evidence="6">
    <location>
        <begin position="1"/>
        <end position="60"/>
    </location>
</feature>
<dbReference type="Proteomes" id="UP000054481">
    <property type="component" value="Unassembled WGS sequence"/>
</dbReference>
<dbReference type="EMBL" id="KQ030532">
    <property type="protein sequence ID" value="KJZ73733.1"/>
    <property type="molecule type" value="Genomic_DNA"/>
</dbReference>
<dbReference type="GO" id="GO:0005634">
    <property type="term" value="C:nucleus"/>
    <property type="evidence" value="ECO:0007669"/>
    <property type="project" value="UniProtKB-SubCell"/>
</dbReference>
<gene>
    <name evidence="5" type="primary">USB1</name>
    <name evidence="7" type="ORF">HIM_06851</name>
</gene>
<protein>
    <recommendedName>
        <fullName evidence="5">U6 snRNA phosphodiesterase</fullName>
        <ecNumber evidence="5">3.1.4.-</ecNumber>
    </recommendedName>
</protein>
<keyword evidence="3" id="KW-0456">Lyase</keyword>
<dbReference type="GO" id="GO:0016829">
    <property type="term" value="F:lyase activity"/>
    <property type="evidence" value="ECO:0007669"/>
    <property type="project" value="UniProtKB-KW"/>
</dbReference>
<dbReference type="HAMAP" id="MF_03040">
    <property type="entry name" value="USB1"/>
    <property type="match status" value="1"/>
</dbReference>
<dbReference type="GO" id="GO:0034477">
    <property type="term" value="P:U6 snRNA 3'-end processing"/>
    <property type="evidence" value="ECO:0007669"/>
    <property type="project" value="UniProtKB-UniRule"/>
</dbReference>
<reference evidence="7 8" key="1">
    <citation type="journal article" date="2014" name="Genome Biol. Evol.">
        <title>Comparative genomics and transcriptomics analyses reveal divergent lifestyle features of nematode endoparasitic fungus Hirsutella minnesotensis.</title>
        <authorList>
            <person name="Lai Y."/>
            <person name="Liu K."/>
            <person name="Zhang X."/>
            <person name="Zhang X."/>
            <person name="Li K."/>
            <person name="Wang N."/>
            <person name="Shu C."/>
            <person name="Wu Y."/>
            <person name="Wang C."/>
            <person name="Bushley K.E."/>
            <person name="Xiang M."/>
            <person name="Liu X."/>
        </authorList>
    </citation>
    <scope>NUCLEOTIDE SEQUENCE [LARGE SCALE GENOMIC DNA]</scope>
    <source>
        <strain evidence="7 8">3608</strain>
    </source>
</reference>
<dbReference type="PANTHER" id="PTHR13522:SF3">
    <property type="entry name" value="U6 SNRNA PHOSPHODIESTERASE 1"/>
    <property type="match status" value="1"/>
</dbReference>
<name>A0A0F7ZTU7_9HYPO</name>
<sequence length="321" mass="34871">MALVDYSSSPSTADSEASDPSTPPAKRRKHGARGGQAASSSAAVSKDGDEEAAAAPSAMPPLPSAFHDLYASTVRQSVRDDPALHQGRRRQTPHVPGNWPSHVYVEWYPSEAQHGLLDKLLNVVEEKLGEDMKLHKFLTSDLGAHLPLHISLSRPLSLRTADKDGFLEGLTQGIRRSGTGPFTLRPAGLAWYRSPDSDRTFLILRVETAAGSGNPQLMRLLRRCNGVAAEFQQPPLYQRTQDEVVDEAFHISVAWTFGLPDGETALGVLALFREQPFRGMRAWDIDVSGVKVKIGNVVNHVPLVELGTQPAAVSSSLLFES</sequence>
<keyword evidence="8" id="KW-1185">Reference proteome</keyword>
<evidence type="ECO:0000256" key="1">
    <source>
        <dbReference type="ARBA" id="ARBA00022722"/>
    </source>
</evidence>
<dbReference type="PANTHER" id="PTHR13522">
    <property type="entry name" value="U6 SNRNA PHOSPHODIESTERASE 1"/>
    <property type="match status" value="1"/>
</dbReference>
<dbReference type="Gene3D" id="3.90.1140.10">
    <property type="entry name" value="Cyclic phosphodiesterase"/>
    <property type="match status" value="1"/>
</dbReference>
<evidence type="ECO:0000256" key="4">
    <source>
        <dbReference type="ARBA" id="ARBA00023242"/>
    </source>
</evidence>
<feature type="active site" description="Proton donor/acceptor" evidence="5">
    <location>
        <position position="250"/>
    </location>
</feature>
<dbReference type="Pfam" id="PF09749">
    <property type="entry name" value="HVSL"/>
    <property type="match status" value="1"/>
</dbReference>
<feature type="active site" description="Proton donor/acceptor" evidence="5">
    <location>
        <position position="149"/>
    </location>
</feature>
<comment type="similarity">
    <text evidence="5">Belongs to the 2H phosphoesterase superfamily. USB1 family.</text>
</comment>
<keyword evidence="4 5" id="KW-0539">Nucleus</keyword>
<dbReference type="InterPro" id="IPR027521">
    <property type="entry name" value="Usb1"/>
</dbReference>
<dbReference type="AlphaFoldDB" id="A0A0F7ZTU7"/>
<evidence type="ECO:0000256" key="2">
    <source>
        <dbReference type="ARBA" id="ARBA00022801"/>
    </source>
</evidence>
<dbReference type="EC" id="3.1.4.-" evidence="5"/>
<evidence type="ECO:0000313" key="8">
    <source>
        <dbReference type="Proteomes" id="UP000054481"/>
    </source>
</evidence>
<comment type="subcellular location">
    <subcellularLocation>
        <location evidence="5">Nucleus</location>
    </subcellularLocation>
</comment>
<evidence type="ECO:0000256" key="5">
    <source>
        <dbReference type="HAMAP-Rule" id="MF_03040"/>
    </source>
</evidence>
<accession>A0A0F7ZTU7</accession>
<evidence type="ECO:0000256" key="3">
    <source>
        <dbReference type="ARBA" id="ARBA00023239"/>
    </source>
</evidence>
<evidence type="ECO:0000313" key="7">
    <source>
        <dbReference type="EMBL" id="KJZ73733.1"/>
    </source>
</evidence>
<dbReference type="GO" id="GO:1990838">
    <property type="term" value="F:poly(U)-specific exoribonuclease activity, producing 3' uridine cyclic phosphate ends"/>
    <property type="evidence" value="ECO:0007669"/>
    <property type="project" value="UniProtKB-UniRule"/>
</dbReference>